<dbReference type="CDD" id="cd00143">
    <property type="entry name" value="PP2Cc"/>
    <property type="match status" value="1"/>
</dbReference>
<evidence type="ECO:0000313" key="4">
    <source>
        <dbReference type="EMBL" id="GMG88154.1"/>
    </source>
</evidence>
<name>A0ABQ6M1C0_9GAMM</name>
<dbReference type="PROSITE" id="PS51746">
    <property type="entry name" value="PPM_2"/>
    <property type="match status" value="1"/>
</dbReference>
<organism evidence="4 5">
    <name type="scientific">Biformimicrobium ophioploci</name>
    <dbReference type="NCBI Taxonomy" id="3036711"/>
    <lineage>
        <taxon>Bacteria</taxon>
        <taxon>Pseudomonadati</taxon>
        <taxon>Pseudomonadota</taxon>
        <taxon>Gammaproteobacteria</taxon>
        <taxon>Cellvibrionales</taxon>
        <taxon>Microbulbiferaceae</taxon>
        <taxon>Biformimicrobium</taxon>
    </lineage>
</organism>
<proteinExistence type="predicted"/>
<protein>
    <submittedName>
        <fullName evidence="4">Protein phosphatase 2C domain-containing protein</fullName>
    </submittedName>
</protein>
<dbReference type="InterPro" id="IPR001932">
    <property type="entry name" value="PPM-type_phosphatase-like_dom"/>
</dbReference>
<keyword evidence="2" id="KW-1133">Transmembrane helix</keyword>
<dbReference type="EMBL" id="BSYJ01000005">
    <property type="protein sequence ID" value="GMG88154.1"/>
    <property type="molecule type" value="Genomic_DNA"/>
</dbReference>
<evidence type="ECO:0000256" key="1">
    <source>
        <dbReference type="SAM" id="MobiDB-lite"/>
    </source>
</evidence>
<accession>A0ABQ6M1C0</accession>
<evidence type="ECO:0000259" key="3">
    <source>
        <dbReference type="PROSITE" id="PS51746"/>
    </source>
</evidence>
<keyword evidence="2" id="KW-0472">Membrane</keyword>
<dbReference type="InterPro" id="IPR015655">
    <property type="entry name" value="PP2C"/>
</dbReference>
<dbReference type="SUPFAM" id="SSF81606">
    <property type="entry name" value="PP2C-like"/>
    <property type="match status" value="1"/>
</dbReference>
<keyword evidence="2" id="KW-0812">Transmembrane</keyword>
<feature type="transmembrane region" description="Helical" evidence="2">
    <location>
        <begin position="276"/>
        <end position="295"/>
    </location>
</feature>
<gene>
    <name evidence="4" type="ORF">MNKW57_24750</name>
</gene>
<dbReference type="SMART" id="SM00332">
    <property type="entry name" value="PP2Cc"/>
    <property type="match status" value="1"/>
</dbReference>
<feature type="compositionally biased region" description="Polar residues" evidence="1">
    <location>
        <begin position="14"/>
        <end position="29"/>
    </location>
</feature>
<dbReference type="PANTHER" id="PTHR47992">
    <property type="entry name" value="PROTEIN PHOSPHATASE"/>
    <property type="match status" value="1"/>
</dbReference>
<sequence length="298" mass="31796">MIASEAQDAEEQDYSNVSSAQVEQNQRSAGITHPGYLRDHNEDAIWHDDQRAVWVVADGLGGHQAGEVASAMVVDSIRVASAEESGFIPALKAVHDQLLERDESENAMGSTAVVLSESGPDYRIDWVGDSRAYLWRINEDGPLLQQLTTDHSYVQMLVASGAIPASEAAHHPNRNVITRCVGGVGGRSLEVDSVRGRWQQGDKILLCSDGLTSDVPDELICTAIADAKDNAGAVTRLLQAALDTGGRDNISIQLVDAPANIPEPTDTPGNQRHHSAVKGFLVILLLAALAAWLVAGSL</sequence>
<dbReference type="Proteomes" id="UP001224392">
    <property type="component" value="Unassembled WGS sequence"/>
</dbReference>
<feature type="domain" description="PPM-type phosphatase" evidence="3">
    <location>
        <begin position="28"/>
        <end position="257"/>
    </location>
</feature>
<dbReference type="Gene3D" id="3.60.40.10">
    <property type="entry name" value="PPM-type phosphatase domain"/>
    <property type="match status" value="1"/>
</dbReference>
<dbReference type="InterPro" id="IPR036457">
    <property type="entry name" value="PPM-type-like_dom_sf"/>
</dbReference>
<reference evidence="4 5" key="1">
    <citation type="submission" date="2023-04" db="EMBL/GenBank/DDBJ databases">
        <title>Marinobulbifer ophiurae gen. nov., sp. Nov., isolate from tissue of brittle star Ophioplocus japonicus.</title>
        <authorList>
            <person name="Kawano K."/>
            <person name="Sawayama S."/>
            <person name="Nakagawa S."/>
        </authorList>
    </citation>
    <scope>NUCLEOTIDE SEQUENCE [LARGE SCALE GENOMIC DNA]</scope>
    <source>
        <strain evidence="4 5">NKW57</strain>
    </source>
</reference>
<dbReference type="Pfam" id="PF13672">
    <property type="entry name" value="PP2C_2"/>
    <property type="match status" value="1"/>
</dbReference>
<keyword evidence="5" id="KW-1185">Reference proteome</keyword>
<comment type="caution">
    <text evidence="4">The sequence shown here is derived from an EMBL/GenBank/DDBJ whole genome shotgun (WGS) entry which is preliminary data.</text>
</comment>
<dbReference type="RefSeq" id="WP_285764766.1">
    <property type="nucleotide sequence ID" value="NZ_BSYJ01000005.1"/>
</dbReference>
<evidence type="ECO:0000256" key="2">
    <source>
        <dbReference type="SAM" id="Phobius"/>
    </source>
</evidence>
<dbReference type="SMART" id="SM00331">
    <property type="entry name" value="PP2C_SIG"/>
    <property type="match status" value="1"/>
</dbReference>
<evidence type="ECO:0000313" key="5">
    <source>
        <dbReference type="Proteomes" id="UP001224392"/>
    </source>
</evidence>
<feature type="region of interest" description="Disordered" evidence="1">
    <location>
        <begin position="1"/>
        <end position="36"/>
    </location>
</feature>